<dbReference type="PANTHER" id="PTHR38438">
    <property type="entry name" value="RIBOFLAVIN TRANSPORTER RIBU"/>
    <property type="match status" value="1"/>
</dbReference>
<keyword evidence="11" id="KW-1185">Reference proteome</keyword>
<reference evidence="10" key="2">
    <citation type="submission" date="2020-09" db="EMBL/GenBank/DDBJ databases">
        <authorList>
            <person name="Sun Q."/>
            <person name="Ohkuma M."/>
        </authorList>
    </citation>
    <scope>NUCLEOTIDE SEQUENCE</scope>
    <source>
        <strain evidence="10">JCM 15325</strain>
    </source>
</reference>
<evidence type="ECO:0000256" key="7">
    <source>
        <dbReference type="ARBA" id="ARBA00023136"/>
    </source>
</evidence>
<organism evidence="10 11">
    <name type="scientific">Sporolactobacillus putidus</name>
    <dbReference type="NCBI Taxonomy" id="492735"/>
    <lineage>
        <taxon>Bacteria</taxon>
        <taxon>Bacillati</taxon>
        <taxon>Bacillota</taxon>
        <taxon>Bacilli</taxon>
        <taxon>Bacillales</taxon>
        <taxon>Sporolactobacillaceae</taxon>
        <taxon>Sporolactobacillus</taxon>
    </lineage>
</organism>
<dbReference type="PANTHER" id="PTHR38438:SF1">
    <property type="entry name" value="RIBOFLAVIN TRANSPORTER RIBU"/>
    <property type="match status" value="1"/>
</dbReference>
<keyword evidence="3 8" id="KW-0813">Transport</keyword>
<dbReference type="AlphaFoldDB" id="A0A917W0D9"/>
<name>A0A917W0D9_9BACL</name>
<keyword evidence="4 8" id="KW-1003">Cell membrane</keyword>
<dbReference type="InterPro" id="IPR025720">
    <property type="entry name" value="RibU"/>
</dbReference>
<protein>
    <recommendedName>
        <fullName evidence="8">Riboflavin transporter</fullName>
    </recommendedName>
</protein>
<evidence type="ECO:0000313" key="11">
    <source>
        <dbReference type="Proteomes" id="UP000654670"/>
    </source>
</evidence>
<keyword evidence="5 9" id="KW-0812">Transmembrane</keyword>
<evidence type="ECO:0000256" key="2">
    <source>
        <dbReference type="ARBA" id="ARBA00005540"/>
    </source>
</evidence>
<dbReference type="Pfam" id="PF12822">
    <property type="entry name" value="ECF_trnsprt"/>
    <property type="match status" value="1"/>
</dbReference>
<feature type="transmembrane region" description="Helical" evidence="9">
    <location>
        <begin position="43"/>
        <end position="63"/>
    </location>
</feature>
<reference evidence="10" key="1">
    <citation type="journal article" date="2014" name="Int. J. Syst. Evol. Microbiol.">
        <title>Complete genome sequence of Corynebacterium casei LMG S-19264T (=DSM 44701T), isolated from a smear-ripened cheese.</title>
        <authorList>
            <consortium name="US DOE Joint Genome Institute (JGI-PGF)"/>
            <person name="Walter F."/>
            <person name="Albersmeier A."/>
            <person name="Kalinowski J."/>
            <person name="Ruckert C."/>
        </authorList>
    </citation>
    <scope>NUCLEOTIDE SEQUENCE</scope>
    <source>
        <strain evidence="10">JCM 15325</strain>
    </source>
</reference>
<dbReference type="Proteomes" id="UP000654670">
    <property type="component" value="Unassembled WGS sequence"/>
</dbReference>
<evidence type="ECO:0000256" key="8">
    <source>
        <dbReference type="PIRNR" id="PIRNR037778"/>
    </source>
</evidence>
<evidence type="ECO:0000256" key="1">
    <source>
        <dbReference type="ARBA" id="ARBA00004651"/>
    </source>
</evidence>
<evidence type="ECO:0000313" key="10">
    <source>
        <dbReference type="EMBL" id="GGL46191.1"/>
    </source>
</evidence>
<evidence type="ECO:0000256" key="4">
    <source>
        <dbReference type="ARBA" id="ARBA00022475"/>
    </source>
</evidence>
<feature type="transmembrane region" description="Helical" evidence="9">
    <location>
        <begin position="12"/>
        <end position="31"/>
    </location>
</feature>
<evidence type="ECO:0000256" key="6">
    <source>
        <dbReference type="ARBA" id="ARBA00022989"/>
    </source>
</evidence>
<evidence type="ECO:0000256" key="9">
    <source>
        <dbReference type="SAM" id="Phobius"/>
    </source>
</evidence>
<dbReference type="GO" id="GO:0005886">
    <property type="term" value="C:plasma membrane"/>
    <property type="evidence" value="ECO:0007669"/>
    <property type="project" value="UniProtKB-SubCell"/>
</dbReference>
<comment type="subcellular location">
    <subcellularLocation>
        <location evidence="1">Cell membrane</location>
        <topology evidence="1">Multi-pass membrane protein</topology>
    </subcellularLocation>
</comment>
<dbReference type="InterPro" id="IPR024529">
    <property type="entry name" value="ECF_trnsprt_substrate-spec"/>
</dbReference>
<dbReference type="Gene3D" id="1.10.1760.20">
    <property type="match status" value="1"/>
</dbReference>
<feature type="transmembrane region" description="Helical" evidence="9">
    <location>
        <begin position="165"/>
        <end position="189"/>
    </location>
</feature>
<dbReference type="PIRSF" id="PIRSF037778">
    <property type="entry name" value="UCP037778_transp_RibU"/>
    <property type="match status" value="1"/>
</dbReference>
<proteinExistence type="inferred from homology"/>
<dbReference type="GO" id="GO:0032217">
    <property type="term" value="F:riboflavin transmembrane transporter activity"/>
    <property type="evidence" value="ECO:0007669"/>
    <property type="project" value="UniProtKB-UniRule"/>
</dbReference>
<keyword evidence="6 9" id="KW-1133">Transmembrane helix</keyword>
<gene>
    <name evidence="10" type="primary">ypaA</name>
    <name evidence="10" type="ORF">GCM10007968_07830</name>
</gene>
<accession>A0A917W0D9</accession>
<feature type="transmembrane region" description="Helical" evidence="9">
    <location>
        <begin position="136"/>
        <end position="153"/>
    </location>
</feature>
<sequence length="201" mass="21547">MSRVSLKKMVSIALLSTIGFLIMLIAFPIPLLPGFLTMDFSDIPALIGALLLGPGAGVAIEAIKNILHILLMGSLTVVPVGELANFSAGSILTLVSWYFYHKKPSAASLAIGMAIGTLIMTAIMSIANYYVIFPSYALFLGFSVNMAVSQAQAVNHSIHSLLTLIVYSIMPFNIVKGAALTLLMIPVYARLRNYLQKRSAA</sequence>
<feature type="transmembrane region" description="Helical" evidence="9">
    <location>
        <begin position="75"/>
        <end position="100"/>
    </location>
</feature>
<comment type="caution">
    <text evidence="10">The sequence shown here is derived from an EMBL/GenBank/DDBJ whole genome shotgun (WGS) entry which is preliminary data.</text>
</comment>
<evidence type="ECO:0000256" key="5">
    <source>
        <dbReference type="ARBA" id="ARBA00022692"/>
    </source>
</evidence>
<feature type="transmembrane region" description="Helical" evidence="9">
    <location>
        <begin position="106"/>
        <end position="129"/>
    </location>
</feature>
<dbReference type="EMBL" id="BMOK01000002">
    <property type="protein sequence ID" value="GGL46191.1"/>
    <property type="molecule type" value="Genomic_DNA"/>
</dbReference>
<evidence type="ECO:0000256" key="3">
    <source>
        <dbReference type="ARBA" id="ARBA00022448"/>
    </source>
</evidence>
<keyword evidence="7 8" id="KW-0472">Membrane</keyword>
<comment type="similarity">
    <text evidence="2 8">Belongs to the prokaryotic riboflavin transporter (P-RFT) (TC 2.A.87) family.</text>
</comment>
<dbReference type="RefSeq" id="WP_188801767.1">
    <property type="nucleotide sequence ID" value="NZ_BMOK01000002.1"/>
</dbReference>
<comment type="function">
    <text evidence="8">Probably a riboflavin-binding protein that interacts with the energy-coupling factor (ECF) ABC-transporter complex.</text>
</comment>